<dbReference type="InterPro" id="IPR018076">
    <property type="entry name" value="T2SS_GspF_dom"/>
</dbReference>
<feature type="domain" description="Type II secretion system protein GspF" evidence="7">
    <location>
        <begin position="160"/>
        <end position="287"/>
    </location>
</feature>
<keyword evidence="2" id="KW-1003">Cell membrane</keyword>
<dbReference type="Pfam" id="PF00482">
    <property type="entry name" value="T2SSF"/>
    <property type="match status" value="1"/>
</dbReference>
<feature type="transmembrane region" description="Helical" evidence="6">
    <location>
        <begin position="93"/>
        <end position="113"/>
    </location>
</feature>
<organism evidence="8 9">
    <name type="scientific">Streptomyces violaceusniger</name>
    <dbReference type="NCBI Taxonomy" id="68280"/>
    <lineage>
        <taxon>Bacteria</taxon>
        <taxon>Bacillati</taxon>
        <taxon>Actinomycetota</taxon>
        <taxon>Actinomycetes</taxon>
        <taxon>Kitasatosporales</taxon>
        <taxon>Streptomycetaceae</taxon>
        <taxon>Streptomyces</taxon>
        <taxon>Streptomyces violaceusniger group</taxon>
    </lineage>
</organism>
<evidence type="ECO:0000256" key="4">
    <source>
        <dbReference type="ARBA" id="ARBA00022989"/>
    </source>
</evidence>
<dbReference type="AlphaFoldDB" id="A0A4D4KMK5"/>
<gene>
    <name evidence="8" type="ORF">SVIO_000570</name>
</gene>
<feature type="transmembrane region" description="Helical" evidence="6">
    <location>
        <begin position="119"/>
        <end position="137"/>
    </location>
</feature>
<evidence type="ECO:0000313" key="8">
    <source>
        <dbReference type="EMBL" id="GDY49434.1"/>
    </source>
</evidence>
<keyword evidence="3 6" id="KW-0812">Transmembrane</keyword>
<comment type="subcellular location">
    <subcellularLocation>
        <location evidence="1">Cell membrane</location>
        <topology evidence="1">Multi-pass membrane protein</topology>
    </subcellularLocation>
</comment>
<dbReference type="Proteomes" id="UP000301309">
    <property type="component" value="Unassembled WGS sequence"/>
</dbReference>
<dbReference type="RefSeq" id="WP_344597549.1">
    <property type="nucleotide sequence ID" value="NZ_BAAASO010000050.1"/>
</dbReference>
<name>A0A4D4KMK5_STRVO</name>
<proteinExistence type="predicted"/>
<evidence type="ECO:0000256" key="2">
    <source>
        <dbReference type="ARBA" id="ARBA00022475"/>
    </source>
</evidence>
<protein>
    <submittedName>
        <fullName evidence="8">Membrane protein</fullName>
    </submittedName>
</protein>
<reference evidence="8 9" key="1">
    <citation type="journal article" date="2020" name="Int. J. Syst. Evol. Microbiol.">
        <title>Reclassification of Streptomyces castelarensis and Streptomyces sporoclivatus as later heterotypic synonyms of Streptomyces antimycoticus.</title>
        <authorList>
            <person name="Komaki H."/>
            <person name="Tamura T."/>
        </authorList>
    </citation>
    <scope>NUCLEOTIDE SEQUENCE [LARGE SCALE GENOMIC DNA]</scope>
    <source>
        <strain evidence="8 9">NBRC 13459</strain>
    </source>
</reference>
<feature type="transmembrane region" description="Helical" evidence="6">
    <location>
        <begin position="274"/>
        <end position="294"/>
    </location>
</feature>
<dbReference type="PANTHER" id="PTHR35007:SF1">
    <property type="entry name" value="PILUS ASSEMBLY PROTEIN"/>
    <property type="match status" value="1"/>
</dbReference>
<evidence type="ECO:0000256" key="6">
    <source>
        <dbReference type="SAM" id="Phobius"/>
    </source>
</evidence>
<sequence>MSSTMLAVVAGCTVGAGLAALVRELLRPQPSLAAALRRTPPASAGLDEAPVDRDEVWGRWLVDRLGGLPGVRIPAKNLSLLRQTPERFVLTKVALAALGLLTPAVATAPWLLLGVGVPFYVPAVAGLAVGALLWIVPDLSVRDQAKRAREEFAHALTAYLDLVALKRSGGSGPTEAMERAAAVGRGWPFQLLQQALLRARVDRIPPWEALEGLHDELDLPVLEDIAEIMRRSAHDGAAVYASLRARAQSLRTELLEAQAAEANADSEKMTAPGALLAVLVMLLIAFPAVIRILAS</sequence>
<keyword evidence="4 6" id="KW-1133">Transmembrane helix</keyword>
<evidence type="ECO:0000256" key="1">
    <source>
        <dbReference type="ARBA" id="ARBA00004651"/>
    </source>
</evidence>
<dbReference type="PANTHER" id="PTHR35007">
    <property type="entry name" value="INTEGRAL MEMBRANE PROTEIN-RELATED"/>
    <property type="match status" value="1"/>
</dbReference>
<evidence type="ECO:0000256" key="5">
    <source>
        <dbReference type="ARBA" id="ARBA00023136"/>
    </source>
</evidence>
<dbReference type="GO" id="GO:0005886">
    <property type="term" value="C:plasma membrane"/>
    <property type="evidence" value="ECO:0007669"/>
    <property type="project" value="UniProtKB-SubCell"/>
</dbReference>
<keyword evidence="9" id="KW-1185">Reference proteome</keyword>
<dbReference type="EMBL" id="BJHW01000001">
    <property type="protein sequence ID" value="GDY49434.1"/>
    <property type="molecule type" value="Genomic_DNA"/>
</dbReference>
<evidence type="ECO:0000313" key="9">
    <source>
        <dbReference type="Proteomes" id="UP000301309"/>
    </source>
</evidence>
<evidence type="ECO:0000259" key="7">
    <source>
        <dbReference type="Pfam" id="PF00482"/>
    </source>
</evidence>
<evidence type="ECO:0000256" key="3">
    <source>
        <dbReference type="ARBA" id="ARBA00022692"/>
    </source>
</evidence>
<accession>A0A4D4KMK5</accession>
<keyword evidence="5 6" id="KW-0472">Membrane</keyword>
<comment type="caution">
    <text evidence="8">The sequence shown here is derived from an EMBL/GenBank/DDBJ whole genome shotgun (WGS) entry which is preliminary data.</text>
</comment>